<dbReference type="NCBIfam" id="TIGR01759">
    <property type="entry name" value="MalateDH-SF1"/>
    <property type="match status" value="1"/>
</dbReference>
<keyword evidence="3" id="KW-0560">Oxidoreductase</keyword>
<dbReference type="InterPro" id="IPR015955">
    <property type="entry name" value="Lactate_DH/Glyco_Ohase_4_C"/>
</dbReference>
<dbReference type="InterPro" id="IPR036895">
    <property type="entry name" value="Uracil-DNA_glycosylase-like_sf"/>
</dbReference>
<comment type="catalytic activity">
    <reaction evidence="5">
        <text>(S)-malate + NAD(+) = oxaloacetate + NADH + H(+)</text>
        <dbReference type="Rhea" id="RHEA:21432"/>
        <dbReference type="ChEBI" id="CHEBI:15378"/>
        <dbReference type="ChEBI" id="CHEBI:15589"/>
        <dbReference type="ChEBI" id="CHEBI:16452"/>
        <dbReference type="ChEBI" id="CHEBI:57540"/>
        <dbReference type="ChEBI" id="CHEBI:57945"/>
        <dbReference type="EC" id="1.1.1.37"/>
    </reaction>
</comment>
<name>A0A9W6C2A1_9CHLO</name>
<dbReference type="InterPro" id="IPR036291">
    <property type="entry name" value="NAD(P)-bd_dom_sf"/>
</dbReference>
<dbReference type="EC" id="1.1.1.37" evidence="2"/>
<comment type="caution">
    <text evidence="8">The sequence shown here is derived from an EMBL/GenBank/DDBJ whole genome shotgun (WGS) entry which is preliminary data.</text>
</comment>
<keyword evidence="9" id="KW-1185">Reference proteome</keyword>
<dbReference type="Gene3D" id="3.90.110.10">
    <property type="entry name" value="Lactate dehydrogenase/glycoside hydrolase, family 4, C-terminal"/>
    <property type="match status" value="1"/>
</dbReference>
<dbReference type="InterPro" id="IPR010945">
    <property type="entry name" value="Malate_DH_type2"/>
</dbReference>
<dbReference type="HAMAP" id="MF_01517">
    <property type="entry name" value="Malate_dehydrog_2"/>
    <property type="match status" value="1"/>
</dbReference>
<evidence type="ECO:0000256" key="5">
    <source>
        <dbReference type="ARBA" id="ARBA00048313"/>
    </source>
</evidence>
<accession>A0A9W6C2A1</accession>
<sequence>MAIASTDRLFNPYRDHDPAVEAAGAPEIRRCNLRVYLEAMPKGAPLWLGEAMARRGARRTGIPFCGEEALHRLGLPLIQPTRHALPDGPTACAIWAAVSDPPPLFWNAVMQHPHHADGRTRPPAVAEIAANMPALHALIAWKRPPRILCIGRVAERAAQGLGVSATYEDTVTTSTPKRIAVTGAAGQICYALLFRIAKGDVYGPDQPVILQLLDLPQAQDAVRGVVMELADCAFPLLVETMVTDDPATAFRDADAAFFVGSRPRGKGMERRDLLSANAEIFRAQGRALNETAKRDAKVVVVGNPANTNAMILAANAPDFPNENVTSMIRLDHNRALTQLATKAGVAVAEIDRLAVWGNHSPTMFADWTEATAQGGKLPDMIGDDAWYRDTLIPNVARRGTAIIEARGASSAASAANAAIDHMHGWIHGTGGKWMSMGVHSNGEYGIPEGLMFGVPVICANGTYERVEGLTFTDFQREMMARTIAELEEEREAVSALL</sequence>
<evidence type="ECO:0000256" key="2">
    <source>
        <dbReference type="ARBA" id="ARBA00012995"/>
    </source>
</evidence>
<dbReference type="Proteomes" id="UP001165080">
    <property type="component" value="Unassembled WGS sequence"/>
</dbReference>
<dbReference type="SUPFAM" id="SSF52141">
    <property type="entry name" value="Uracil-DNA glycosylase-like"/>
    <property type="match status" value="1"/>
</dbReference>
<dbReference type="NCBIfam" id="NF003916">
    <property type="entry name" value="PRK05442.1"/>
    <property type="match status" value="1"/>
</dbReference>
<dbReference type="SUPFAM" id="SSF56327">
    <property type="entry name" value="LDH C-terminal domain-like"/>
    <property type="match status" value="1"/>
</dbReference>
<dbReference type="PANTHER" id="PTHR23382">
    <property type="entry name" value="MALATE DEHYDROGENASE"/>
    <property type="match status" value="1"/>
</dbReference>
<dbReference type="AlphaFoldDB" id="A0A9W6C2A1"/>
<evidence type="ECO:0000256" key="3">
    <source>
        <dbReference type="ARBA" id="ARBA00023002"/>
    </source>
</evidence>
<feature type="domain" description="Lactate/malate dehydrogenase C-terminal" evidence="7">
    <location>
        <begin position="329"/>
        <end position="494"/>
    </location>
</feature>
<proteinExistence type="inferred from homology"/>
<dbReference type="EMBL" id="BRXU01000079">
    <property type="protein sequence ID" value="GLC62966.1"/>
    <property type="molecule type" value="Genomic_DNA"/>
</dbReference>
<evidence type="ECO:0000256" key="1">
    <source>
        <dbReference type="ARBA" id="ARBA00009613"/>
    </source>
</evidence>
<dbReference type="GO" id="GO:0030060">
    <property type="term" value="F:L-malate dehydrogenase (NAD+) activity"/>
    <property type="evidence" value="ECO:0007669"/>
    <property type="project" value="UniProtKB-EC"/>
</dbReference>
<evidence type="ECO:0000313" key="9">
    <source>
        <dbReference type="Proteomes" id="UP001165080"/>
    </source>
</evidence>
<dbReference type="Pfam" id="PF02866">
    <property type="entry name" value="Ldh_1_C"/>
    <property type="match status" value="1"/>
</dbReference>
<dbReference type="CDD" id="cd01338">
    <property type="entry name" value="MDH_chloroplast-like"/>
    <property type="match status" value="1"/>
</dbReference>
<dbReference type="SUPFAM" id="SSF51735">
    <property type="entry name" value="NAD(P)-binding Rossmann-fold domains"/>
    <property type="match status" value="1"/>
</dbReference>
<dbReference type="Gene3D" id="3.40.50.720">
    <property type="entry name" value="NAD(P)-binding Rossmann-like Domain"/>
    <property type="match status" value="1"/>
</dbReference>
<evidence type="ECO:0000259" key="7">
    <source>
        <dbReference type="Pfam" id="PF02866"/>
    </source>
</evidence>
<evidence type="ECO:0000259" key="6">
    <source>
        <dbReference type="Pfam" id="PF00056"/>
    </source>
</evidence>
<feature type="domain" description="Lactate/malate dehydrogenase N-terminal" evidence="6">
    <location>
        <begin position="178"/>
        <end position="323"/>
    </location>
</feature>
<organism evidence="8 9">
    <name type="scientific">Pleodorina starrii</name>
    <dbReference type="NCBI Taxonomy" id="330485"/>
    <lineage>
        <taxon>Eukaryota</taxon>
        <taxon>Viridiplantae</taxon>
        <taxon>Chlorophyta</taxon>
        <taxon>core chlorophytes</taxon>
        <taxon>Chlorophyceae</taxon>
        <taxon>CS clade</taxon>
        <taxon>Chlamydomonadales</taxon>
        <taxon>Volvocaceae</taxon>
        <taxon>Pleodorina</taxon>
    </lineage>
</organism>
<reference evidence="8 9" key="1">
    <citation type="journal article" date="2023" name="Commun. Biol.">
        <title>Reorganization of the ancestral sex-determining regions during the evolution of trioecy in Pleodorina starrii.</title>
        <authorList>
            <person name="Takahashi K."/>
            <person name="Suzuki S."/>
            <person name="Kawai-Toyooka H."/>
            <person name="Yamamoto K."/>
            <person name="Hamaji T."/>
            <person name="Ootsuki R."/>
            <person name="Yamaguchi H."/>
            <person name="Kawachi M."/>
            <person name="Higashiyama T."/>
            <person name="Nozaki H."/>
        </authorList>
    </citation>
    <scope>NUCLEOTIDE SEQUENCE [LARGE SCALE GENOMIC DNA]</scope>
    <source>
        <strain evidence="8 9">NIES-4479</strain>
    </source>
</reference>
<evidence type="ECO:0000313" key="8">
    <source>
        <dbReference type="EMBL" id="GLC62966.1"/>
    </source>
</evidence>
<protein>
    <recommendedName>
        <fullName evidence="2">malate dehydrogenase</fullName>
        <ecNumber evidence="2">1.1.1.37</ecNumber>
    </recommendedName>
</protein>
<dbReference type="FunFam" id="3.90.110.10:FF:000002">
    <property type="entry name" value="Malate dehydrogenase"/>
    <property type="match status" value="1"/>
</dbReference>
<dbReference type="FunFam" id="3.40.50.720:FF:000010">
    <property type="entry name" value="Malate dehydrogenase"/>
    <property type="match status" value="1"/>
</dbReference>
<dbReference type="Pfam" id="PF00056">
    <property type="entry name" value="Ldh_1_N"/>
    <property type="match status" value="1"/>
</dbReference>
<evidence type="ECO:0000256" key="4">
    <source>
        <dbReference type="ARBA" id="ARBA00023027"/>
    </source>
</evidence>
<dbReference type="GO" id="GO:0006108">
    <property type="term" value="P:malate metabolic process"/>
    <property type="evidence" value="ECO:0007669"/>
    <property type="project" value="InterPro"/>
</dbReference>
<gene>
    <name evidence="8" type="primary">PLESTB004114</name>
    <name evidence="8" type="ORF">PLESTB_001965900</name>
</gene>
<comment type="similarity">
    <text evidence="1">Belongs to the LDH/MDH superfamily. MDH type 2 family.</text>
</comment>
<keyword evidence="4" id="KW-0520">NAD</keyword>
<dbReference type="InterPro" id="IPR022383">
    <property type="entry name" value="Lactate/malate_DH_C"/>
</dbReference>
<dbReference type="InterPro" id="IPR001236">
    <property type="entry name" value="Lactate/malate_DH_N"/>
</dbReference>